<protein>
    <submittedName>
        <fullName evidence="1">Uncharacterized protein</fullName>
    </submittedName>
</protein>
<dbReference type="Proteomes" id="UP001362999">
    <property type="component" value="Unassembled WGS sequence"/>
</dbReference>
<name>A0AAV9ZFQ3_9AGAR</name>
<accession>A0AAV9ZFQ3</accession>
<dbReference type="AlphaFoldDB" id="A0AAV9ZFQ3"/>
<comment type="caution">
    <text evidence="1">The sequence shown here is derived from an EMBL/GenBank/DDBJ whole genome shotgun (WGS) entry which is preliminary data.</text>
</comment>
<sequence length="266" mass="30007">MRSGYGVQQGGVGGRRYEQRMNVVARMIREKRRTGRGWRRNWRMPPTPTRDPPLIQYLLLVPYPPTSPAALAELVSHLTRFGLAISSRERRQMLARRKKDSGRVKGRKRKGGRWECVVSTESVAERGGREAKRDEDALSSTTPKSIVGELSSRRDRAAAASELSVLSRARSTRQLEALRRVGSRETARRRRDVPRWSLRNSKTLGLLATFISNEEPQTSTIILYCCLGPEKTTTYPASSLTSVSDSESVKTTKLTSYFTLASRDEH</sequence>
<evidence type="ECO:0000313" key="2">
    <source>
        <dbReference type="Proteomes" id="UP001362999"/>
    </source>
</evidence>
<dbReference type="EMBL" id="JAWWNJ010000155">
    <property type="protein sequence ID" value="KAK6980957.1"/>
    <property type="molecule type" value="Genomic_DNA"/>
</dbReference>
<reference evidence="1 2" key="1">
    <citation type="journal article" date="2024" name="J Genomics">
        <title>Draft genome sequencing and assembly of Favolaschia claudopus CIRM-BRFM 2984 isolated from oak limbs.</title>
        <authorList>
            <person name="Navarro D."/>
            <person name="Drula E."/>
            <person name="Chaduli D."/>
            <person name="Cazenave R."/>
            <person name="Ahrendt S."/>
            <person name="Wang J."/>
            <person name="Lipzen A."/>
            <person name="Daum C."/>
            <person name="Barry K."/>
            <person name="Grigoriev I.V."/>
            <person name="Favel A."/>
            <person name="Rosso M.N."/>
            <person name="Martin F."/>
        </authorList>
    </citation>
    <scope>NUCLEOTIDE SEQUENCE [LARGE SCALE GENOMIC DNA]</scope>
    <source>
        <strain evidence="1 2">CIRM-BRFM 2984</strain>
    </source>
</reference>
<gene>
    <name evidence="1" type="ORF">R3P38DRAFT_3376561</name>
</gene>
<evidence type="ECO:0000313" key="1">
    <source>
        <dbReference type="EMBL" id="KAK6980957.1"/>
    </source>
</evidence>
<keyword evidence="2" id="KW-1185">Reference proteome</keyword>
<proteinExistence type="predicted"/>
<organism evidence="1 2">
    <name type="scientific">Favolaschia claudopus</name>
    <dbReference type="NCBI Taxonomy" id="2862362"/>
    <lineage>
        <taxon>Eukaryota</taxon>
        <taxon>Fungi</taxon>
        <taxon>Dikarya</taxon>
        <taxon>Basidiomycota</taxon>
        <taxon>Agaricomycotina</taxon>
        <taxon>Agaricomycetes</taxon>
        <taxon>Agaricomycetidae</taxon>
        <taxon>Agaricales</taxon>
        <taxon>Marasmiineae</taxon>
        <taxon>Mycenaceae</taxon>
        <taxon>Favolaschia</taxon>
    </lineage>
</organism>